<name>A0A2A2K3Q2_9BILA</name>
<proteinExistence type="predicted"/>
<feature type="chain" id="PRO_5012313476" description="WAP domain-containing protein" evidence="1">
    <location>
        <begin position="18"/>
        <end position="149"/>
    </location>
</feature>
<dbReference type="OrthoDB" id="5821886at2759"/>
<dbReference type="AlphaFoldDB" id="A0A2A2K3Q2"/>
<dbReference type="Proteomes" id="UP000218231">
    <property type="component" value="Unassembled WGS sequence"/>
</dbReference>
<keyword evidence="3" id="KW-1185">Reference proteome</keyword>
<sequence length="149" mass="17196">MLFQLSLFFITYTIAWAHPFELIPVQVPPCPVGSRPLLRPDGEPRKCLPHQNSLCVNALPDKPIADTVCCYHNQVDYFCCLDTTEDQCPDYHQVTVVIHNSQPHNPWAMKSFFFKEGIEDEIINDLNNEVKQDDGILVRLNREKKNNKN</sequence>
<accession>A0A2A2K3Q2</accession>
<reference evidence="2 3" key="1">
    <citation type="journal article" date="2017" name="Curr. Biol.">
        <title>Genome architecture and evolution of a unichromosomal asexual nematode.</title>
        <authorList>
            <person name="Fradin H."/>
            <person name="Zegar C."/>
            <person name="Gutwein M."/>
            <person name="Lucas J."/>
            <person name="Kovtun M."/>
            <person name="Corcoran D."/>
            <person name="Baugh L.R."/>
            <person name="Kiontke K."/>
            <person name="Gunsalus K."/>
            <person name="Fitch D.H."/>
            <person name="Piano F."/>
        </authorList>
    </citation>
    <scope>NUCLEOTIDE SEQUENCE [LARGE SCALE GENOMIC DNA]</scope>
    <source>
        <strain evidence="2">PF1309</strain>
    </source>
</reference>
<dbReference type="EMBL" id="LIAE01009741">
    <property type="protein sequence ID" value="PAV68510.1"/>
    <property type="molecule type" value="Genomic_DNA"/>
</dbReference>
<organism evidence="2 3">
    <name type="scientific">Diploscapter pachys</name>
    <dbReference type="NCBI Taxonomy" id="2018661"/>
    <lineage>
        <taxon>Eukaryota</taxon>
        <taxon>Metazoa</taxon>
        <taxon>Ecdysozoa</taxon>
        <taxon>Nematoda</taxon>
        <taxon>Chromadorea</taxon>
        <taxon>Rhabditida</taxon>
        <taxon>Rhabditina</taxon>
        <taxon>Rhabditomorpha</taxon>
        <taxon>Rhabditoidea</taxon>
        <taxon>Rhabditidae</taxon>
        <taxon>Diploscapter</taxon>
    </lineage>
</organism>
<feature type="signal peptide" evidence="1">
    <location>
        <begin position="1"/>
        <end position="17"/>
    </location>
</feature>
<evidence type="ECO:0000256" key="1">
    <source>
        <dbReference type="SAM" id="SignalP"/>
    </source>
</evidence>
<evidence type="ECO:0000313" key="3">
    <source>
        <dbReference type="Proteomes" id="UP000218231"/>
    </source>
</evidence>
<protein>
    <recommendedName>
        <fullName evidence="4">WAP domain-containing protein</fullName>
    </recommendedName>
</protein>
<evidence type="ECO:0008006" key="4">
    <source>
        <dbReference type="Google" id="ProtNLM"/>
    </source>
</evidence>
<comment type="caution">
    <text evidence="2">The sequence shown here is derived from an EMBL/GenBank/DDBJ whole genome shotgun (WGS) entry which is preliminary data.</text>
</comment>
<keyword evidence="1" id="KW-0732">Signal</keyword>
<gene>
    <name evidence="2" type="ORF">WR25_02968</name>
</gene>
<evidence type="ECO:0000313" key="2">
    <source>
        <dbReference type="EMBL" id="PAV68510.1"/>
    </source>
</evidence>